<gene>
    <name evidence="8" type="ORF">APR42_05930</name>
</gene>
<dbReference type="STRING" id="270918.APR42_05930"/>
<keyword evidence="5 7" id="KW-1133">Transmembrane helix</keyword>
<dbReference type="Pfam" id="PF07681">
    <property type="entry name" value="DoxX"/>
    <property type="match status" value="1"/>
</dbReference>
<feature type="transmembrane region" description="Helical" evidence="7">
    <location>
        <begin position="15"/>
        <end position="32"/>
    </location>
</feature>
<dbReference type="PANTHER" id="PTHR33452:SF1">
    <property type="entry name" value="INNER MEMBRANE PROTEIN YPHA-RELATED"/>
    <property type="match status" value="1"/>
</dbReference>
<dbReference type="RefSeq" id="WP_057481997.1">
    <property type="nucleotide sequence ID" value="NZ_BMWR01000001.1"/>
</dbReference>
<keyword evidence="4 7" id="KW-0812">Transmembrane</keyword>
<protein>
    <submittedName>
        <fullName evidence="8">DoxX family protein</fullName>
    </submittedName>
</protein>
<reference evidence="8" key="1">
    <citation type="submission" date="2015-10" db="EMBL/GenBank/DDBJ databases">
        <title>Draft genome sequence of Salegentibacter mishustinae KCTC 12263.</title>
        <authorList>
            <person name="Lin W."/>
            <person name="Zheng Q."/>
        </authorList>
    </citation>
    <scope>NUCLEOTIDE SEQUENCE [LARGE SCALE GENOMIC DNA]</scope>
    <source>
        <strain evidence="8">KCTC 12263</strain>
    </source>
</reference>
<evidence type="ECO:0000256" key="6">
    <source>
        <dbReference type="ARBA" id="ARBA00023136"/>
    </source>
</evidence>
<feature type="transmembrane region" description="Helical" evidence="7">
    <location>
        <begin position="83"/>
        <end position="102"/>
    </location>
</feature>
<evidence type="ECO:0000256" key="1">
    <source>
        <dbReference type="ARBA" id="ARBA00004651"/>
    </source>
</evidence>
<dbReference type="EMBL" id="LKTP01000023">
    <property type="protein sequence ID" value="KRG28326.1"/>
    <property type="molecule type" value="Genomic_DNA"/>
</dbReference>
<evidence type="ECO:0000256" key="2">
    <source>
        <dbReference type="ARBA" id="ARBA00006679"/>
    </source>
</evidence>
<comment type="similarity">
    <text evidence="2">Belongs to the DoxX family.</text>
</comment>
<name>A0A0Q9Z5W3_9FLAO</name>
<evidence type="ECO:0000313" key="9">
    <source>
        <dbReference type="Proteomes" id="UP000051643"/>
    </source>
</evidence>
<sequence>MISVKSLNKWANAHTYYFIDVLRIALGVFLFIKGINFISQTETLIELIKPLEGYGGTMLTVHYVAFAHLIGGVLIAVGLLTRWAILVQLPIIIGAILINFIGVMQPGRLFEASIILILSLFFLFYGSGKHSTDYYMKMQQ</sequence>
<feature type="transmembrane region" description="Helical" evidence="7">
    <location>
        <begin position="109"/>
        <end position="128"/>
    </location>
</feature>
<evidence type="ECO:0000256" key="3">
    <source>
        <dbReference type="ARBA" id="ARBA00022475"/>
    </source>
</evidence>
<keyword evidence="9" id="KW-1185">Reference proteome</keyword>
<dbReference type="Proteomes" id="UP000051643">
    <property type="component" value="Unassembled WGS sequence"/>
</dbReference>
<dbReference type="PANTHER" id="PTHR33452">
    <property type="entry name" value="OXIDOREDUCTASE CATD-RELATED"/>
    <property type="match status" value="1"/>
</dbReference>
<dbReference type="GO" id="GO:0005886">
    <property type="term" value="C:plasma membrane"/>
    <property type="evidence" value="ECO:0007669"/>
    <property type="project" value="UniProtKB-SubCell"/>
</dbReference>
<keyword evidence="3" id="KW-1003">Cell membrane</keyword>
<feature type="transmembrane region" description="Helical" evidence="7">
    <location>
        <begin position="53"/>
        <end position="77"/>
    </location>
</feature>
<evidence type="ECO:0000256" key="5">
    <source>
        <dbReference type="ARBA" id="ARBA00022989"/>
    </source>
</evidence>
<dbReference type="OrthoDB" id="680764at2"/>
<accession>A0A0Q9Z5W3</accession>
<comment type="subcellular location">
    <subcellularLocation>
        <location evidence="1">Cell membrane</location>
        <topology evidence="1">Multi-pass membrane protein</topology>
    </subcellularLocation>
</comment>
<comment type="caution">
    <text evidence="8">The sequence shown here is derived from an EMBL/GenBank/DDBJ whole genome shotgun (WGS) entry which is preliminary data.</text>
</comment>
<evidence type="ECO:0000313" key="8">
    <source>
        <dbReference type="EMBL" id="KRG28326.1"/>
    </source>
</evidence>
<organism evidence="8 9">
    <name type="scientific">Salegentibacter mishustinae</name>
    <dbReference type="NCBI Taxonomy" id="270918"/>
    <lineage>
        <taxon>Bacteria</taxon>
        <taxon>Pseudomonadati</taxon>
        <taxon>Bacteroidota</taxon>
        <taxon>Flavobacteriia</taxon>
        <taxon>Flavobacteriales</taxon>
        <taxon>Flavobacteriaceae</taxon>
        <taxon>Salegentibacter</taxon>
    </lineage>
</organism>
<evidence type="ECO:0000256" key="7">
    <source>
        <dbReference type="SAM" id="Phobius"/>
    </source>
</evidence>
<dbReference type="InterPro" id="IPR032808">
    <property type="entry name" value="DoxX"/>
</dbReference>
<dbReference type="InterPro" id="IPR051907">
    <property type="entry name" value="DoxX-like_oxidoreductase"/>
</dbReference>
<keyword evidence="6 7" id="KW-0472">Membrane</keyword>
<evidence type="ECO:0000256" key="4">
    <source>
        <dbReference type="ARBA" id="ARBA00022692"/>
    </source>
</evidence>
<dbReference type="AlphaFoldDB" id="A0A0Q9Z5W3"/>
<proteinExistence type="inferred from homology"/>